<feature type="transmembrane region" description="Helical" evidence="6">
    <location>
        <begin position="159"/>
        <end position="178"/>
    </location>
</feature>
<evidence type="ECO:0000313" key="9">
    <source>
        <dbReference type="Proteomes" id="UP001232536"/>
    </source>
</evidence>
<feature type="transmembrane region" description="Helical" evidence="6">
    <location>
        <begin position="45"/>
        <end position="65"/>
    </location>
</feature>
<dbReference type="PANTHER" id="PTHR32322:SF9">
    <property type="entry name" value="AMINO-ACID METABOLITE EFFLUX PUMP-RELATED"/>
    <property type="match status" value="1"/>
</dbReference>
<protein>
    <submittedName>
        <fullName evidence="8">DMT family transporter</fullName>
    </submittedName>
</protein>
<feature type="transmembrane region" description="Helical" evidence="6">
    <location>
        <begin position="134"/>
        <end position="153"/>
    </location>
</feature>
<dbReference type="PANTHER" id="PTHR32322">
    <property type="entry name" value="INNER MEMBRANE TRANSPORTER"/>
    <property type="match status" value="1"/>
</dbReference>
<dbReference type="SUPFAM" id="SSF103481">
    <property type="entry name" value="Multidrug resistance efflux transporter EmrE"/>
    <property type="match status" value="2"/>
</dbReference>
<feature type="transmembrane region" description="Helical" evidence="6">
    <location>
        <begin position="18"/>
        <end position="39"/>
    </location>
</feature>
<dbReference type="Proteomes" id="UP001232536">
    <property type="component" value="Unassembled WGS sequence"/>
</dbReference>
<feature type="transmembrane region" description="Helical" evidence="6">
    <location>
        <begin position="190"/>
        <end position="213"/>
    </location>
</feature>
<comment type="caution">
    <text evidence="8">The sequence shown here is derived from an EMBL/GenBank/DDBJ whole genome shotgun (WGS) entry which is preliminary data.</text>
</comment>
<feature type="transmembrane region" description="Helical" evidence="6">
    <location>
        <begin position="102"/>
        <end position="122"/>
    </location>
</feature>
<keyword evidence="5 6" id="KW-0472">Membrane</keyword>
<evidence type="ECO:0000256" key="1">
    <source>
        <dbReference type="ARBA" id="ARBA00004141"/>
    </source>
</evidence>
<dbReference type="Pfam" id="PF00892">
    <property type="entry name" value="EamA"/>
    <property type="match status" value="2"/>
</dbReference>
<evidence type="ECO:0000256" key="5">
    <source>
        <dbReference type="ARBA" id="ARBA00023136"/>
    </source>
</evidence>
<feature type="domain" description="EamA" evidence="7">
    <location>
        <begin position="19"/>
        <end position="147"/>
    </location>
</feature>
<feature type="domain" description="EamA" evidence="7">
    <location>
        <begin position="160"/>
        <end position="294"/>
    </location>
</feature>
<evidence type="ECO:0000313" key="8">
    <source>
        <dbReference type="EMBL" id="MDO8108190.1"/>
    </source>
</evidence>
<accession>A0ABT9DC72</accession>
<gene>
    <name evidence="8" type="ORF">Q6348_13400</name>
</gene>
<dbReference type="EMBL" id="JAUQYP010000001">
    <property type="protein sequence ID" value="MDO8108190.1"/>
    <property type="molecule type" value="Genomic_DNA"/>
</dbReference>
<feature type="transmembrane region" description="Helical" evidence="6">
    <location>
        <begin position="219"/>
        <end position="241"/>
    </location>
</feature>
<comment type="similarity">
    <text evidence="2">Belongs to the EamA transporter family.</text>
</comment>
<keyword evidence="3 6" id="KW-0812">Transmembrane</keyword>
<keyword evidence="9" id="KW-1185">Reference proteome</keyword>
<evidence type="ECO:0000256" key="6">
    <source>
        <dbReference type="SAM" id="Phobius"/>
    </source>
</evidence>
<dbReference type="Gene3D" id="1.10.3730.20">
    <property type="match status" value="1"/>
</dbReference>
<name>A0ABT9DC72_9CELL</name>
<feature type="transmembrane region" description="Helical" evidence="6">
    <location>
        <begin position="279"/>
        <end position="298"/>
    </location>
</feature>
<keyword evidence="4 6" id="KW-1133">Transmembrane helix</keyword>
<organism evidence="8 9">
    <name type="scientific">Actinotalea lenta</name>
    <dbReference type="NCBI Taxonomy" id="3064654"/>
    <lineage>
        <taxon>Bacteria</taxon>
        <taxon>Bacillati</taxon>
        <taxon>Actinomycetota</taxon>
        <taxon>Actinomycetes</taxon>
        <taxon>Micrococcales</taxon>
        <taxon>Cellulomonadaceae</taxon>
        <taxon>Actinotalea</taxon>
    </lineage>
</organism>
<dbReference type="InterPro" id="IPR037185">
    <property type="entry name" value="EmrE-like"/>
</dbReference>
<feature type="transmembrane region" description="Helical" evidence="6">
    <location>
        <begin position="77"/>
        <end position="96"/>
    </location>
</feature>
<evidence type="ECO:0000256" key="4">
    <source>
        <dbReference type="ARBA" id="ARBA00022989"/>
    </source>
</evidence>
<evidence type="ECO:0000259" key="7">
    <source>
        <dbReference type="Pfam" id="PF00892"/>
    </source>
</evidence>
<sequence length="313" mass="32268">MTASAATPAPLRAWLPGYLANAVMWGSSFAFIHVGLTALTPVQVAFWRLTLGALALGALAAVTRARLPRSASTWRHLVVYAALQNAVPFTLFAVGLQHVPTVLAAIINAATPLSTLAFLIAVFPEEHPTRRRMVGLLVGFVGILVVLGVWRSFPAAQWQGALACLAAIACYGLAFPYARRHLVGAPEGPIAISTGQIAAAAVLMLPVAAATGLRPHGTVTVGVVGAMVALGALSTGVAFVLNLRVIGLVGSATASTVTYLTPVVAAVIGVLAFGERVTWNEPVGVLVVIGGIVLAQGVPRRRRAVLPDAPQPA</sequence>
<dbReference type="InterPro" id="IPR000620">
    <property type="entry name" value="EamA_dom"/>
</dbReference>
<proteinExistence type="inferred from homology"/>
<evidence type="ECO:0000256" key="2">
    <source>
        <dbReference type="ARBA" id="ARBA00007362"/>
    </source>
</evidence>
<dbReference type="RefSeq" id="WP_304601777.1">
    <property type="nucleotide sequence ID" value="NZ_JAUQYO010000001.1"/>
</dbReference>
<reference evidence="8 9" key="1">
    <citation type="submission" date="2023-07" db="EMBL/GenBank/DDBJ databases">
        <title>Description of novel actinomycetes strains, isolated from tidal flat sediment.</title>
        <authorList>
            <person name="Lu C."/>
        </authorList>
    </citation>
    <scope>NUCLEOTIDE SEQUENCE [LARGE SCALE GENOMIC DNA]</scope>
    <source>
        <strain evidence="8 9">SYSU T00b441</strain>
    </source>
</reference>
<dbReference type="InterPro" id="IPR050638">
    <property type="entry name" value="AA-Vitamin_Transporters"/>
</dbReference>
<evidence type="ECO:0000256" key="3">
    <source>
        <dbReference type="ARBA" id="ARBA00022692"/>
    </source>
</evidence>
<comment type="subcellular location">
    <subcellularLocation>
        <location evidence="1">Membrane</location>
        <topology evidence="1">Multi-pass membrane protein</topology>
    </subcellularLocation>
</comment>
<feature type="transmembrane region" description="Helical" evidence="6">
    <location>
        <begin position="248"/>
        <end position="273"/>
    </location>
</feature>